<dbReference type="RefSeq" id="WP_320285457.1">
    <property type="nucleotide sequence ID" value="NZ_JAVIIW010000001.1"/>
</dbReference>
<feature type="compositionally biased region" description="Basic and acidic residues" evidence="1">
    <location>
        <begin position="10"/>
        <end position="25"/>
    </location>
</feature>
<evidence type="ECO:0000256" key="2">
    <source>
        <dbReference type="SAM" id="Phobius"/>
    </source>
</evidence>
<feature type="transmembrane region" description="Helical" evidence="2">
    <location>
        <begin position="140"/>
        <end position="162"/>
    </location>
</feature>
<proteinExistence type="predicted"/>
<feature type="transmembrane region" description="Helical" evidence="2">
    <location>
        <begin position="168"/>
        <end position="197"/>
    </location>
</feature>
<evidence type="ECO:0000313" key="3">
    <source>
        <dbReference type="EMBL" id="MDX8477010.1"/>
    </source>
</evidence>
<reference evidence="3 4" key="1">
    <citation type="submission" date="2023-08" db="EMBL/GenBank/DDBJ databases">
        <title>Implementing the SeqCode for naming new Mesorhizobium species isolated from Vachellia karroo root nodules.</title>
        <authorList>
            <person name="Van Lill M."/>
        </authorList>
    </citation>
    <scope>NUCLEOTIDE SEQUENCE [LARGE SCALE GENOMIC DNA]</scope>
    <source>
        <strain evidence="3 4">VK24D</strain>
    </source>
</reference>
<evidence type="ECO:0000256" key="1">
    <source>
        <dbReference type="SAM" id="MobiDB-lite"/>
    </source>
</evidence>
<gene>
    <name evidence="3" type="ORF">RFN28_00805</name>
</gene>
<keyword evidence="2" id="KW-1133">Transmembrane helix</keyword>
<protein>
    <submittedName>
        <fullName evidence="3">Uncharacterized protein</fullName>
    </submittedName>
</protein>
<feature type="region of interest" description="Disordered" evidence="1">
    <location>
        <begin position="1"/>
        <end position="30"/>
    </location>
</feature>
<feature type="transmembrane region" description="Helical" evidence="2">
    <location>
        <begin position="58"/>
        <end position="79"/>
    </location>
</feature>
<keyword evidence="2" id="KW-0812">Transmembrane</keyword>
<dbReference type="EMBL" id="JAVIIW010000001">
    <property type="protein sequence ID" value="MDX8477010.1"/>
    <property type="molecule type" value="Genomic_DNA"/>
</dbReference>
<sequence>MTNENVVDLPSKREDGTEPENKPFRGVDPTRGFDDGRKAWDWSSKFPDDARKLIKREACIAAAYLGIFLLLTFVCAGLDGRKFTFYPLETVPFSIDIKLIAVFCTGALGGTTFSIKWLMHSVATGRWHLDRFYWRLFVPLVGGVYAVIVMNLAGAGLMAGAINTQSSVGALCAVAFLVGYFSDGVSGLLTNVANAVFGTVEKK</sequence>
<name>A0ABU4XQJ4_9HYPH</name>
<feature type="transmembrane region" description="Helical" evidence="2">
    <location>
        <begin position="99"/>
        <end position="119"/>
    </location>
</feature>
<organism evidence="3 4">
    <name type="scientific">Mesorhizobium album</name>
    <dbReference type="NCBI Taxonomy" id="3072314"/>
    <lineage>
        <taxon>Bacteria</taxon>
        <taxon>Pseudomonadati</taxon>
        <taxon>Pseudomonadota</taxon>
        <taxon>Alphaproteobacteria</taxon>
        <taxon>Hyphomicrobiales</taxon>
        <taxon>Phyllobacteriaceae</taxon>
        <taxon>Mesorhizobium</taxon>
    </lineage>
</organism>
<keyword evidence="2" id="KW-0472">Membrane</keyword>
<comment type="caution">
    <text evidence="3">The sequence shown here is derived from an EMBL/GenBank/DDBJ whole genome shotgun (WGS) entry which is preliminary data.</text>
</comment>
<keyword evidence="4" id="KW-1185">Reference proteome</keyword>
<dbReference type="Proteomes" id="UP001287059">
    <property type="component" value="Unassembled WGS sequence"/>
</dbReference>
<evidence type="ECO:0000313" key="4">
    <source>
        <dbReference type="Proteomes" id="UP001287059"/>
    </source>
</evidence>
<accession>A0ABU4XQJ4</accession>